<keyword evidence="3" id="KW-1185">Reference proteome</keyword>
<dbReference type="InterPro" id="IPR051693">
    <property type="entry name" value="UPF0046_metallophosphoest"/>
</dbReference>
<gene>
    <name evidence="2" type="ORF">GCM10011498_14050</name>
</gene>
<dbReference type="EMBL" id="BMKA01000002">
    <property type="protein sequence ID" value="GGA14978.1"/>
    <property type="molecule type" value="Genomic_DNA"/>
</dbReference>
<dbReference type="PANTHER" id="PTHR12905">
    <property type="entry name" value="METALLOPHOSPHOESTERASE"/>
    <property type="match status" value="1"/>
</dbReference>
<evidence type="ECO:0000259" key="1">
    <source>
        <dbReference type="Pfam" id="PF00149"/>
    </source>
</evidence>
<dbReference type="Pfam" id="PF00149">
    <property type="entry name" value="Metallophos"/>
    <property type="match status" value="1"/>
</dbReference>
<reference evidence="2" key="1">
    <citation type="journal article" date="2014" name="Int. J. Syst. Evol. Microbiol.">
        <title>Complete genome sequence of Corynebacterium casei LMG S-19264T (=DSM 44701T), isolated from a smear-ripened cheese.</title>
        <authorList>
            <consortium name="US DOE Joint Genome Institute (JGI-PGF)"/>
            <person name="Walter F."/>
            <person name="Albersmeier A."/>
            <person name="Kalinowski J."/>
            <person name="Ruckert C."/>
        </authorList>
    </citation>
    <scope>NUCLEOTIDE SEQUENCE</scope>
    <source>
        <strain evidence="2">CGMCC 1.15880</strain>
    </source>
</reference>
<proteinExistence type="predicted"/>
<accession>A0A916VPR6</accession>
<evidence type="ECO:0000313" key="2">
    <source>
        <dbReference type="EMBL" id="GGA14978.1"/>
    </source>
</evidence>
<dbReference type="PANTHER" id="PTHR12905:SF0">
    <property type="entry name" value="CALCINEURIN-LIKE PHOSPHOESTERASE DOMAIN-CONTAINING PROTEIN"/>
    <property type="match status" value="1"/>
</dbReference>
<feature type="domain" description="Calcineurin-like phosphoesterase" evidence="1">
    <location>
        <begin position="1"/>
        <end position="172"/>
    </location>
</feature>
<dbReference type="SUPFAM" id="SSF56300">
    <property type="entry name" value="Metallo-dependent phosphatases"/>
    <property type="match status" value="1"/>
</dbReference>
<protein>
    <submittedName>
        <fullName evidence="2">Serine/threonine protein phosphatase</fullName>
    </submittedName>
</protein>
<comment type="caution">
    <text evidence="2">The sequence shown here is derived from an EMBL/GenBank/DDBJ whole genome shotgun (WGS) entry which is preliminary data.</text>
</comment>
<dbReference type="RefSeq" id="WP_188672594.1">
    <property type="nucleotide sequence ID" value="NZ_BMKA01000002.1"/>
</dbReference>
<dbReference type="Gene3D" id="3.60.21.10">
    <property type="match status" value="1"/>
</dbReference>
<dbReference type="GO" id="GO:0016787">
    <property type="term" value="F:hydrolase activity"/>
    <property type="evidence" value="ECO:0007669"/>
    <property type="project" value="InterPro"/>
</dbReference>
<dbReference type="InterPro" id="IPR004843">
    <property type="entry name" value="Calcineurin-like_PHP"/>
</dbReference>
<organism evidence="2 3">
    <name type="scientific">Neptunicoccus cionae</name>
    <dbReference type="NCBI Taxonomy" id="2035344"/>
    <lineage>
        <taxon>Bacteria</taxon>
        <taxon>Pseudomonadati</taxon>
        <taxon>Pseudomonadota</taxon>
        <taxon>Alphaproteobacteria</taxon>
        <taxon>Rhodobacterales</taxon>
        <taxon>Paracoccaceae</taxon>
        <taxon>Neptunicoccus</taxon>
    </lineage>
</organism>
<evidence type="ECO:0000313" key="3">
    <source>
        <dbReference type="Proteomes" id="UP000628017"/>
    </source>
</evidence>
<dbReference type="Proteomes" id="UP000628017">
    <property type="component" value="Unassembled WGS sequence"/>
</dbReference>
<reference evidence="2" key="2">
    <citation type="submission" date="2020-09" db="EMBL/GenBank/DDBJ databases">
        <authorList>
            <person name="Sun Q."/>
            <person name="Zhou Y."/>
        </authorList>
    </citation>
    <scope>NUCLEOTIDE SEQUENCE</scope>
    <source>
        <strain evidence="2">CGMCC 1.15880</strain>
    </source>
</reference>
<name>A0A916VPR6_9RHOB</name>
<sequence length="197" mass="21100">MRILAFSDLHANQAVADTLVAASASADLVIAAGDFCNFHKGLEEAVAMLEPIPCPIIAVPGNHETADALCAVAPPRMTVLHGQSHAIGTLDIFGIGYGIPLSPFTDWSVDLTDAQAYEMLENCHQADIIVSHSPPINLGDRTSQGQHVGSAALREAIERLKPKFFFCGHIHESWGTAGKIGETEVYNLGPSINWFDI</sequence>
<dbReference type="InterPro" id="IPR029052">
    <property type="entry name" value="Metallo-depent_PP-like"/>
</dbReference>
<dbReference type="AlphaFoldDB" id="A0A916VPR6"/>